<dbReference type="HOGENOM" id="CLU_001570_29_6_1"/>
<dbReference type="Gramene" id="EFJ04610">
    <property type="protein sequence ID" value="EFJ04610"/>
    <property type="gene ID" value="SELMODRAFT_138476"/>
</dbReference>
<evidence type="ECO:0000256" key="4">
    <source>
        <dbReference type="ARBA" id="ARBA00023002"/>
    </source>
</evidence>
<gene>
    <name evidence="8" type="ORF">SELMODRAFT_138476</name>
</gene>
<dbReference type="PROSITE" id="PS00086">
    <property type="entry name" value="CYTOCHROME_P450"/>
    <property type="match status" value="1"/>
</dbReference>
<evidence type="ECO:0000256" key="3">
    <source>
        <dbReference type="ARBA" id="ARBA00022723"/>
    </source>
</evidence>
<accession>D8TFF6</accession>
<dbReference type="Gene3D" id="1.10.630.10">
    <property type="entry name" value="Cytochrome P450"/>
    <property type="match status" value="1"/>
</dbReference>
<dbReference type="GO" id="GO:0020037">
    <property type="term" value="F:heme binding"/>
    <property type="evidence" value="ECO:0007669"/>
    <property type="project" value="InterPro"/>
</dbReference>
<dbReference type="PANTHER" id="PTHR47944:SF4">
    <property type="entry name" value="OS09G0441700 PROTEIN"/>
    <property type="match status" value="1"/>
</dbReference>
<organism evidence="9">
    <name type="scientific">Selaginella moellendorffii</name>
    <name type="common">Spikemoss</name>
    <dbReference type="NCBI Taxonomy" id="88036"/>
    <lineage>
        <taxon>Eukaryota</taxon>
        <taxon>Viridiplantae</taxon>
        <taxon>Streptophyta</taxon>
        <taxon>Embryophyta</taxon>
        <taxon>Tracheophyta</taxon>
        <taxon>Lycopodiopsida</taxon>
        <taxon>Selaginellales</taxon>
        <taxon>Selaginellaceae</taxon>
        <taxon>Selaginella</taxon>
    </lineage>
</organism>
<evidence type="ECO:0008006" key="10">
    <source>
        <dbReference type="Google" id="ProtNLM"/>
    </source>
</evidence>
<evidence type="ECO:0000256" key="1">
    <source>
        <dbReference type="ARBA" id="ARBA00010617"/>
    </source>
</evidence>
<proteinExistence type="inferred from homology"/>
<dbReference type="GO" id="GO:0016705">
    <property type="term" value="F:oxidoreductase activity, acting on paired donors, with incorporation or reduction of molecular oxygen"/>
    <property type="evidence" value="ECO:0007669"/>
    <property type="project" value="InterPro"/>
</dbReference>
<dbReference type="eggNOG" id="KOG0156">
    <property type="taxonomic scope" value="Eukaryota"/>
</dbReference>
<evidence type="ECO:0000256" key="2">
    <source>
        <dbReference type="ARBA" id="ARBA00022617"/>
    </source>
</evidence>
<keyword evidence="9" id="KW-1185">Reference proteome</keyword>
<keyword evidence="5 6" id="KW-0408">Iron</keyword>
<dbReference type="GO" id="GO:0005506">
    <property type="term" value="F:iron ion binding"/>
    <property type="evidence" value="ECO:0007669"/>
    <property type="project" value="InterPro"/>
</dbReference>
<dbReference type="GO" id="GO:0044550">
    <property type="term" value="P:secondary metabolite biosynthetic process"/>
    <property type="evidence" value="ECO:0007669"/>
    <property type="project" value="UniProtKB-ARBA"/>
</dbReference>
<comment type="cofactor">
    <cofactor evidence="6">
        <name>heme</name>
        <dbReference type="ChEBI" id="CHEBI:30413"/>
    </cofactor>
</comment>
<dbReference type="AlphaFoldDB" id="D8TFF6"/>
<dbReference type="SUPFAM" id="SSF48264">
    <property type="entry name" value="Cytochrome P450"/>
    <property type="match status" value="1"/>
</dbReference>
<evidence type="ECO:0000313" key="8">
    <source>
        <dbReference type="EMBL" id="EFJ04610.1"/>
    </source>
</evidence>
<keyword evidence="2 6" id="KW-0349">Heme</keyword>
<comment type="similarity">
    <text evidence="1 7">Belongs to the cytochrome P450 family.</text>
</comment>
<evidence type="ECO:0000256" key="7">
    <source>
        <dbReference type="RuleBase" id="RU000461"/>
    </source>
</evidence>
<keyword evidence="4 7" id="KW-0560">Oxidoreductase</keyword>
<dbReference type="InterPro" id="IPR036396">
    <property type="entry name" value="Cyt_P450_sf"/>
</dbReference>
<name>D8TFF6_SELML</name>
<sequence length="128" mass="14580">MSTQTCTIAGFHVPKNAFTFVNVYSIRRERGVWERADEFWQERFLVKSVDVQGQDFELLPFGSGRRACAGMQLGLKTVQLLVSNLVHAFDWSFVPGKPSEDYLLRECHGTINWIKTPLQVCVVPRTSS</sequence>
<dbReference type="EMBL" id="GL377789">
    <property type="protein sequence ID" value="EFJ04610.1"/>
    <property type="molecule type" value="Genomic_DNA"/>
</dbReference>
<evidence type="ECO:0000256" key="6">
    <source>
        <dbReference type="PIRSR" id="PIRSR602401-1"/>
    </source>
</evidence>
<reference evidence="8 9" key="1">
    <citation type="journal article" date="2011" name="Science">
        <title>The Selaginella genome identifies genetic changes associated with the evolution of vascular plants.</title>
        <authorList>
            <person name="Banks J.A."/>
            <person name="Nishiyama T."/>
            <person name="Hasebe M."/>
            <person name="Bowman J.L."/>
            <person name="Gribskov M."/>
            <person name="dePamphilis C."/>
            <person name="Albert V.A."/>
            <person name="Aono N."/>
            <person name="Aoyama T."/>
            <person name="Ambrose B.A."/>
            <person name="Ashton N.W."/>
            <person name="Axtell M.J."/>
            <person name="Barker E."/>
            <person name="Barker M.S."/>
            <person name="Bennetzen J.L."/>
            <person name="Bonawitz N.D."/>
            <person name="Chapple C."/>
            <person name="Cheng C."/>
            <person name="Correa L.G."/>
            <person name="Dacre M."/>
            <person name="DeBarry J."/>
            <person name="Dreyer I."/>
            <person name="Elias M."/>
            <person name="Engstrom E.M."/>
            <person name="Estelle M."/>
            <person name="Feng L."/>
            <person name="Finet C."/>
            <person name="Floyd S.K."/>
            <person name="Frommer W.B."/>
            <person name="Fujita T."/>
            <person name="Gramzow L."/>
            <person name="Gutensohn M."/>
            <person name="Harholt J."/>
            <person name="Hattori M."/>
            <person name="Heyl A."/>
            <person name="Hirai T."/>
            <person name="Hiwatashi Y."/>
            <person name="Ishikawa M."/>
            <person name="Iwata M."/>
            <person name="Karol K.G."/>
            <person name="Koehler B."/>
            <person name="Kolukisaoglu U."/>
            <person name="Kubo M."/>
            <person name="Kurata T."/>
            <person name="Lalonde S."/>
            <person name="Li K."/>
            <person name="Li Y."/>
            <person name="Litt A."/>
            <person name="Lyons E."/>
            <person name="Manning G."/>
            <person name="Maruyama T."/>
            <person name="Michael T.P."/>
            <person name="Mikami K."/>
            <person name="Miyazaki S."/>
            <person name="Morinaga S."/>
            <person name="Murata T."/>
            <person name="Mueller-Roeber B."/>
            <person name="Nelson D.R."/>
            <person name="Obara M."/>
            <person name="Oguri Y."/>
            <person name="Olmstead R.G."/>
            <person name="Onodera N."/>
            <person name="Petersen B.L."/>
            <person name="Pils B."/>
            <person name="Prigge M."/>
            <person name="Rensing S.A."/>
            <person name="Riano-Pachon D.M."/>
            <person name="Roberts A.W."/>
            <person name="Sato Y."/>
            <person name="Scheller H.V."/>
            <person name="Schulz B."/>
            <person name="Schulz C."/>
            <person name="Shakirov E.V."/>
            <person name="Shibagaki N."/>
            <person name="Shinohara N."/>
            <person name="Shippen D.E."/>
            <person name="Soerensen I."/>
            <person name="Sotooka R."/>
            <person name="Sugimoto N."/>
            <person name="Sugita M."/>
            <person name="Sumikawa N."/>
            <person name="Tanurdzic M."/>
            <person name="Theissen G."/>
            <person name="Ulvskov P."/>
            <person name="Wakazuki S."/>
            <person name="Weng J.K."/>
            <person name="Willats W.W."/>
            <person name="Wipf D."/>
            <person name="Wolf P.G."/>
            <person name="Yang L."/>
            <person name="Zimmer A.D."/>
            <person name="Zhu Q."/>
            <person name="Mitros T."/>
            <person name="Hellsten U."/>
            <person name="Loque D."/>
            <person name="Otillar R."/>
            <person name="Salamov A."/>
            <person name="Schmutz J."/>
            <person name="Shapiro H."/>
            <person name="Lindquist E."/>
            <person name="Lucas S."/>
            <person name="Rokhsar D."/>
            <person name="Grigoriev I.V."/>
        </authorList>
    </citation>
    <scope>NUCLEOTIDE SEQUENCE [LARGE SCALE GENOMIC DNA]</scope>
</reference>
<dbReference type="GO" id="GO:0004497">
    <property type="term" value="F:monooxygenase activity"/>
    <property type="evidence" value="ECO:0007669"/>
    <property type="project" value="UniProtKB-KW"/>
</dbReference>
<protein>
    <recommendedName>
        <fullName evidence="10">Cytochrome P450-dependent monooxygenase</fullName>
    </recommendedName>
</protein>
<dbReference type="Pfam" id="PF00067">
    <property type="entry name" value="p450"/>
    <property type="match status" value="1"/>
</dbReference>
<dbReference type="PANTHER" id="PTHR47944">
    <property type="entry name" value="CYTOCHROME P450 98A9"/>
    <property type="match status" value="1"/>
</dbReference>
<feature type="binding site" description="axial binding residue" evidence="6">
    <location>
        <position position="68"/>
    </location>
    <ligand>
        <name>heme</name>
        <dbReference type="ChEBI" id="CHEBI:30413"/>
    </ligand>
    <ligandPart>
        <name>Fe</name>
        <dbReference type="ChEBI" id="CHEBI:18248"/>
    </ligandPart>
</feature>
<dbReference type="KEGG" id="smo:SELMODRAFT_138476"/>
<evidence type="ECO:0000256" key="5">
    <source>
        <dbReference type="ARBA" id="ARBA00023004"/>
    </source>
</evidence>
<dbReference type="Proteomes" id="UP000001514">
    <property type="component" value="Unassembled WGS sequence"/>
</dbReference>
<dbReference type="InterPro" id="IPR002401">
    <property type="entry name" value="Cyt_P450_E_grp-I"/>
</dbReference>
<dbReference type="OrthoDB" id="1055148at2759"/>
<evidence type="ECO:0000313" key="9">
    <source>
        <dbReference type="Proteomes" id="UP000001514"/>
    </source>
</evidence>
<dbReference type="PRINTS" id="PR00463">
    <property type="entry name" value="EP450I"/>
</dbReference>
<dbReference type="InterPro" id="IPR017972">
    <property type="entry name" value="Cyt_P450_CS"/>
</dbReference>
<dbReference type="InParanoid" id="D8TFF6"/>
<dbReference type="OMA" id="HGTINWI"/>
<dbReference type="InterPro" id="IPR001128">
    <property type="entry name" value="Cyt_P450"/>
</dbReference>
<keyword evidence="7" id="KW-0503">Monooxygenase</keyword>
<keyword evidence="3 6" id="KW-0479">Metal-binding</keyword>